<dbReference type="Pfam" id="PF12796">
    <property type="entry name" value="Ank_2"/>
    <property type="match status" value="1"/>
</dbReference>
<evidence type="ECO:0000256" key="2">
    <source>
        <dbReference type="ARBA" id="ARBA00023043"/>
    </source>
</evidence>
<accession>A0AAD9KXK1</accession>
<dbReference type="GO" id="GO:0035556">
    <property type="term" value="P:intracellular signal transduction"/>
    <property type="evidence" value="ECO:0007669"/>
    <property type="project" value="InterPro"/>
</dbReference>
<dbReference type="InterPro" id="IPR036770">
    <property type="entry name" value="Ankyrin_rpt-contain_sf"/>
</dbReference>
<evidence type="ECO:0000313" key="5">
    <source>
        <dbReference type="EMBL" id="KAK2178633.1"/>
    </source>
</evidence>
<dbReference type="PROSITE" id="PS50297">
    <property type="entry name" value="ANK_REP_REGION"/>
    <property type="match status" value="2"/>
</dbReference>
<comment type="caution">
    <text evidence="5">The sequence shown here is derived from an EMBL/GenBank/DDBJ whole genome shotgun (WGS) entry which is preliminary data.</text>
</comment>
<dbReference type="SMART" id="SM00248">
    <property type="entry name" value="ANK"/>
    <property type="match status" value="4"/>
</dbReference>
<dbReference type="AlphaFoldDB" id="A0AAD9KXK1"/>
<keyword evidence="2 3" id="KW-0040">ANK repeat</keyword>
<proteinExistence type="predicted"/>
<dbReference type="PANTHER" id="PTHR24198:SF165">
    <property type="entry name" value="ANKYRIN REPEAT-CONTAINING PROTEIN-RELATED"/>
    <property type="match status" value="1"/>
</dbReference>
<dbReference type="Pfam" id="PF07525">
    <property type="entry name" value="SOCS_box"/>
    <property type="match status" value="1"/>
</dbReference>
<feature type="repeat" description="ANK" evidence="3">
    <location>
        <begin position="118"/>
        <end position="150"/>
    </location>
</feature>
<evidence type="ECO:0000256" key="1">
    <source>
        <dbReference type="ARBA" id="ARBA00022737"/>
    </source>
</evidence>
<name>A0AAD9KXK1_RIDPI</name>
<feature type="repeat" description="ANK" evidence="3">
    <location>
        <begin position="177"/>
        <end position="209"/>
    </location>
</feature>
<dbReference type="EMBL" id="JAODUO010000536">
    <property type="protein sequence ID" value="KAK2178633.1"/>
    <property type="molecule type" value="Genomic_DNA"/>
</dbReference>
<evidence type="ECO:0000313" key="6">
    <source>
        <dbReference type="Proteomes" id="UP001209878"/>
    </source>
</evidence>
<keyword evidence="6" id="KW-1185">Reference proteome</keyword>
<protein>
    <recommendedName>
        <fullName evidence="4">SOCS box domain-containing protein</fullName>
    </recommendedName>
</protein>
<dbReference type="Proteomes" id="UP001209878">
    <property type="component" value="Unassembled WGS sequence"/>
</dbReference>
<reference evidence="5" key="1">
    <citation type="journal article" date="2023" name="Mol. Biol. Evol.">
        <title>Third-Generation Sequencing Reveals the Adaptive Role of the Epigenome in Three Deep-Sea Polychaetes.</title>
        <authorList>
            <person name="Perez M."/>
            <person name="Aroh O."/>
            <person name="Sun Y."/>
            <person name="Lan Y."/>
            <person name="Juniper S.K."/>
            <person name="Young C.R."/>
            <person name="Angers B."/>
            <person name="Qian P.Y."/>
        </authorList>
    </citation>
    <scope>NUCLEOTIDE SEQUENCE</scope>
    <source>
        <strain evidence="5">R07B-5</strain>
    </source>
</reference>
<keyword evidence="1" id="KW-0677">Repeat</keyword>
<dbReference type="Gene3D" id="1.25.40.20">
    <property type="entry name" value="Ankyrin repeat-containing domain"/>
    <property type="match status" value="3"/>
</dbReference>
<dbReference type="InterPro" id="IPR001496">
    <property type="entry name" value="SOCS_box"/>
</dbReference>
<dbReference type="SUPFAM" id="SSF48403">
    <property type="entry name" value="Ankyrin repeat"/>
    <property type="match status" value="1"/>
</dbReference>
<dbReference type="InterPro" id="IPR002110">
    <property type="entry name" value="Ankyrin_rpt"/>
</dbReference>
<dbReference type="PANTHER" id="PTHR24198">
    <property type="entry name" value="ANKYRIN REPEAT AND PROTEIN KINASE DOMAIN-CONTAINING PROTEIN"/>
    <property type="match status" value="1"/>
</dbReference>
<dbReference type="SUPFAM" id="SSF158235">
    <property type="entry name" value="SOCS box-like"/>
    <property type="match status" value="1"/>
</dbReference>
<evidence type="ECO:0000256" key="3">
    <source>
        <dbReference type="PROSITE-ProRule" id="PRU00023"/>
    </source>
</evidence>
<dbReference type="PROSITE" id="PS50088">
    <property type="entry name" value="ANK_REPEAT"/>
    <property type="match status" value="2"/>
</dbReference>
<organism evidence="5 6">
    <name type="scientific">Ridgeia piscesae</name>
    <name type="common">Tubeworm</name>
    <dbReference type="NCBI Taxonomy" id="27915"/>
    <lineage>
        <taxon>Eukaryota</taxon>
        <taxon>Metazoa</taxon>
        <taxon>Spiralia</taxon>
        <taxon>Lophotrochozoa</taxon>
        <taxon>Annelida</taxon>
        <taxon>Polychaeta</taxon>
        <taxon>Sedentaria</taxon>
        <taxon>Canalipalpata</taxon>
        <taxon>Sabellida</taxon>
        <taxon>Siboglinidae</taxon>
        <taxon>Ridgeia</taxon>
    </lineage>
</organism>
<gene>
    <name evidence="5" type="ORF">NP493_537g02026</name>
</gene>
<feature type="domain" description="SOCS box" evidence="4">
    <location>
        <begin position="667"/>
        <end position="714"/>
    </location>
</feature>
<dbReference type="PROSITE" id="PS50225">
    <property type="entry name" value="SOCS"/>
    <property type="match status" value="1"/>
</dbReference>
<evidence type="ECO:0000259" key="4">
    <source>
        <dbReference type="PROSITE" id="PS50225"/>
    </source>
</evidence>
<dbReference type="InterPro" id="IPR036036">
    <property type="entry name" value="SOCS_box-like_dom_sf"/>
</dbReference>
<sequence length="714" mass="80047">MSHRSKRFVQRFSTGSKSVAMSSSPPGVVTDIAGVTQCDGQWQQAAARMLEILRDNEIVTRDDKRALKQLLNQCHPSSDLLSYVDQRGYDVAQRGVLRNCVGFIEYMLFRGFKMHNRPCSSPLHLACQLGHVNIVRLLLSYGADVTFKSTACYPKYHYAPTTSRLASSVVCSPMCARQCTPLQIALEHDRVHVVRLLLTHDASANVVDTSHALFDACNKGADACLALLVCRFPERASDRDERGQSLLCAAFLRSERCGRALLDSGAVRWSDDVLLNCSGRHETLLHVIYRSPCCDRLRDVTRLAFDAGFPLDQLDARDRNGNTPLLVLIRQVGRQVGVAGALPHGGSKRDRVSREKEQEEHDEQLFECLQLLVDSGADPCVTNEAGEGGLHLLLADSVTRRLYGMRVGYYNSVLPQINRVLEYLLRHDVDVNRPTMHGATPVTWAAHLLCSFDAFDIEVNWPALWYCFRLLCRQGADANLTDEKGIHIVTLILTAVNRWLTQCAGDAARACRILQHIHELFELFFRHGSVPPDDIVDLSMKQVAILCNVATPGNDFLGSVRRLLMPFVAHGVDPSNMRVVTESACVDIDDPDRQVPCKLNAQFYLARAFIIQRQRCDVAEGDMYDVLSLFEYAVDQGRLNTFTASLCRILANNFDSDDDTSSCVAELQRRRRQPRSLRVLSRLTVCGCLQWRLAELVPRLPLPPLLRAYVRELT</sequence>